<dbReference type="InterPro" id="IPR032635">
    <property type="entry name" value="Anti_2"/>
</dbReference>
<gene>
    <name evidence="2" type="ORF">FO470_15015</name>
</gene>
<comment type="caution">
    <text evidence="2">The sequence shown here is derived from an EMBL/GenBank/DDBJ whole genome shotgun (WGS) entry which is preliminary data.</text>
</comment>
<dbReference type="Pfam" id="PF16998">
    <property type="entry name" value="17kDa_Anti_2"/>
    <property type="match status" value="1"/>
</dbReference>
<feature type="domain" description="Surface antigen" evidence="1">
    <location>
        <begin position="84"/>
        <end position="166"/>
    </location>
</feature>
<evidence type="ECO:0000313" key="3">
    <source>
        <dbReference type="Proteomes" id="UP000315321"/>
    </source>
</evidence>
<proteinExistence type="predicted"/>
<accession>A0ABY3DN49</accession>
<reference evidence="2 3" key="1">
    <citation type="submission" date="2019-07" db="EMBL/GenBank/DDBJ databases">
        <authorList>
            <person name="Grouzdev D.S."/>
        </authorList>
    </citation>
    <scope>NUCLEOTIDE SEQUENCE [LARGE SCALE GENOMIC DNA]</scope>
    <source>
        <strain evidence="2 3">3C</strain>
    </source>
</reference>
<evidence type="ECO:0000259" key="1">
    <source>
        <dbReference type="Pfam" id="PF16998"/>
    </source>
</evidence>
<evidence type="ECO:0000313" key="2">
    <source>
        <dbReference type="EMBL" id="TSJ60873.1"/>
    </source>
</evidence>
<organism evidence="2 3">
    <name type="scientific">Ancylobacter moscoviensis</name>
    <dbReference type="NCBI Taxonomy" id="2597768"/>
    <lineage>
        <taxon>Bacteria</taxon>
        <taxon>Pseudomonadati</taxon>
        <taxon>Pseudomonadota</taxon>
        <taxon>Alphaproteobacteria</taxon>
        <taxon>Hyphomicrobiales</taxon>
        <taxon>Xanthobacteraceae</taxon>
        <taxon>Ancylobacter</taxon>
    </lineage>
</organism>
<dbReference type="EMBL" id="VMBP01000005">
    <property type="protein sequence ID" value="TSJ60873.1"/>
    <property type="molecule type" value="Genomic_DNA"/>
</dbReference>
<sequence length="174" mass="19124">MDVFHRWRTMATQGAARHRSSYRRTAPFHTVSFRTAACWTTLFAGLALAGCAGAPAIDTTTTGSISPRRAAAYASEPVPEGVAPDDWLAARTALAEALREDSWAPSVPWENSASATRGTVTPLDPTVAANNKARCREFLMSFVRDANEEWLQGEACRTERGWWKVDQARLLQRG</sequence>
<dbReference type="Proteomes" id="UP000315321">
    <property type="component" value="Unassembled WGS sequence"/>
</dbReference>
<protein>
    <recommendedName>
        <fullName evidence="1">Surface antigen domain-containing protein</fullName>
    </recommendedName>
</protein>
<keyword evidence="3" id="KW-1185">Reference proteome</keyword>
<name>A0ABY3DN49_9HYPH</name>